<dbReference type="EMBL" id="JADFTT010000345">
    <property type="protein sequence ID" value="KAG5762857.1"/>
    <property type="molecule type" value="Genomic_DNA"/>
</dbReference>
<comment type="caution">
    <text evidence="1">The sequence shown here is derived from an EMBL/GenBank/DDBJ whole genome shotgun (WGS) entry which is preliminary data.</text>
</comment>
<keyword evidence="2" id="KW-1185">Reference proteome</keyword>
<dbReference type="Gene3D" id="1.10.510.10">
    <property type="entry name" value="Transferase(Phosphotransferase) domain 1"/>
    <property type="match status" value="1"/>
</dbReference>
<dbReference type="AlphaFoldDB" id="A0A9P7HM88"/>
<evidence type="ECO:0000313" key="1">
    <source>
        <dbReference type="EMBL" id="KAG5762857.1"/>
    </source>
</evidence>
<reference evidence="1" key="1">
    <citation type="journal article" date="2020" name="bioRxiv">
        <title>Historical genomics reveals the evolutionary mechanisms behind multiple outbreaks of the host-specific coffee wilt pathogen Fusarium xylarioides.</title>
        <authorList>
            <person name="Peck D."/>
            <person name="Nowell R.W."/>
            <person name="Flood J."/>
            <person name="Ryan M.J."/>
            <person name="Barraclough T.G."/>
        </authorList>
    </citation>
    <scope>NUCLEOTIDE SEQUENCE</scope>
    <source>
        <strain evidence="1">IMI 127659i</strain>
    </source>
</reference>
<protein>
    <recommendedName>
        <fullName evidence="3">Protein kinase domain-containing protein</fullName>
    </recommendedName>
</protein>
<proteinExistence type="predicted"/>
<organism evidence="1 2">
    <name type="scientific">Fusarium xylarioides</name>
    <dbReference type="NCBI Taxonomy" id="221167"/>
    <lineage>
        <taxon>Eukaryota</taxon>
        <taxon>Fungi</taxon>
        <taxon>Dikarya</taxon>
        <taxon>Ascomycota</taxon>
        <taxon>Pezizomycotina</taxon>
        <taxon>Sordariomycetes</taxon>
        <taxon>Hypocreomycetidae</taxon>
        <taxon>Hypocreales</taxon>
        <taxon>Nectriaceae</taxon>
        <taxon>Fusarium</taxon>
        <taxon>Fusarium fujikuroi species complex</taxon>
    </lineage>
</organism>
<gene>
    <name evidence="1" type="ORF">H9Q72_009031</name>
</gene>
<dbReference type="InterPro" id="IPR036928">
    <property type="entry name" value="AS_sf"/>
</dbReference>
<dbReference type="Proteomes" id="UP000750502">
    <property type="component" value="Unassembled WGS sequence"/>
</dbReference>
<evidence type="ECO:0000313" key="2">
    <source>
        <dbReference type="Proteomes" id="UP000750502"/>
    </source>
</evidence>
<dbReference type="SUPFAM" id="SSF75304">
    <property type="entry name" value="Amidase signature (AS) enzymes"/>
    <property type="match status" value="1"/>
</dbReference>
<reference evidence="1" key="2">
    <citation type="submission" date="2020-10" db="EMBL/GenBank/DDBJ databases">
        <authorList>
            <person name="Peck L.D."/>
            <person name="Nowell R.W."/>
            <person name="Flood J."/>
            <person name="Ryan M.J."/>
            <person name="Barraclough T.G."/>
        </authorList>
    </citation>
    <scope>NUCLEOTIDE SEQUENCE</scope>
    <source>
        <strain evidence="1">IMI 127659i</strain>
    </source>
</reference>
<dbReference type="OrthoDB" id="5979581at2759"/>
<dbReference type="Gene3D" id="3.90.1300.10">
    <property type="entry name" value="Amidase signature (AS) domain"/>
    <property type="match status" value="1"/>
</dbReference>
<evidence type="ECO:0008006" key="3">
    <source>
        <dbReference type="Google" id="ProtNLM"/>
    </source>
</evidence>
<dbReference type="SUPFAM" id="SSF56112">
    <property type="entry name" value="Protein kinase-like (PK-like)"/>
    <property type="match status" value="1"/>
</dbReference>
<dbReference type="InterPro" id="IPR011009">
    <property type="entry name" value="Kinase-like_dom_sf"/>
</dbReference>
<sequence>MHTQIKPSPVPPVYFPLNPELLLNGIRVGVKENIDIAGTKKFASSLTYGEFHGIKPQNAPALQRFLNLVVAIIGKTGMSQLADAEIPPVTLSTIKLPRGDNISNLLSFEDDMAQEIYDRPLFDEDGVPTTDTTNGEPLGEVLENTRSLKKWISEIWDQPENLEELQSTSTAPEKVRDENKPYLECYNNKFWKPAAIRINDVYLRAYSDKVDKIVESLPKISTQEVDLLYDLISKIFVYESAQRLSAREILAHPWFHIDDTA</sequence>
<name>A0A9P7HM88_9HYPO</name>
<accession>A0A9P7HM88</accession>